<sequence>MNSFHLTALHPADSDEVSPSDGMKVHGQKSHDGVDSFHPREQAEDELLVLCPGLALICWGTQSHPHQAGQQQPQLGVTQGSQASHIHLLHGFKGVGADKLQPCTICHVSAA</sequence>
<dbReference type="Proteomes" id="UP000314294">
    <property type="component" value="Unassembled WGS sequence"/>
</dbReference>
<feature type="region of interest" description="Disordered" evidence="1">
    <location>
        <begin position="1"/>
        <end position="37"/>
    </location>
</feature>
<evidence type="ECO:0000313" key="3">
    <source>
        <dbReference type="Proteomes" id="UP000314294"/>
    </source>
</evidence>
<accession>A0A4Z2IG60</accession>
<proteinExistence type="predicted"/>
<organism evidence="2 3">
    <name type="scientific">Liparis tanakae</name>
    <name type="common">Tanaka's snailfish</name>
    <dbReference type="NCBI Taxonomy" id="230148"/>
    <lineage>
        <taxon>Eukaryota</taxon>
        <taxon>Metazoa</taxon>
        <taxon>Chordata</taxon>
        <taxon>Craniata</taxon>
        <taxon>Vertebrata</taxon>
        <taxon>Euteleostomi</taxon>
        <taxon>Actinopterygii</taxon>
        <taxon>Neopterygii</taxon>
        <taxon>Teleostei</taxon>
        <taxon>Neoteleostei</taxon>
        <taxon>Acanthomorphata</taxon>
        <taxon>Eupercaria</taxon>
        <taxon>Perciformes</taxon>
        <taxon>Cottioidei</taxon>
        <taxon>Cottales</taxon>
        <taxon>Liparidae</taxon>
        <taxon>Liparis</taxon>
    </lineage>
</organism>
<comment type="caution">
    <text evidence="2">The sequence shown here is derived from an EMBL/GenBank/DDBJ whole genome shotgun (WGS) entry which is preliminary data.</text>
</comment>
<reference evidence="2 3" key="1">
    <citation type="submission" date="2019-03" db="EMBL/GenBank/DDBJ databases">
        <title>First draft genome of Liparis tanakae, snailfish: a comprehensive survey of snailfish specific genes.</title>
        <authorList>
            <person name="Kim W."/>
            <person name="Song I."/>
            <person name="Jeong J.-H."/>
            <person name="Kim D."/>
            <person name="Kim S."/>
            <person name="Ryu S."/>
            <person name="Song J.Y."/>
            <person name="Lee S.K."/>
        </authorList>
    </citation>
    <scope>NUCLEOTIDE SEQUENCE [LARGE SCALE GENOMIC DNA]</scope>
    <source>
        <tissue evidence="2">Muscle</tissue>
    </source>
</reference>
<evidence type="ECO:0000256" key="1">
    <source>
        <dbReference type="SAM" id="MobiDB-lite"/>
    </source>
</evidence>
<dbReference type="AlphaFoldDB" id="A0A4Z2IG60"/>
<protein>
    <submittedName>
        <fullName evidence="2">Uncharacterized protein</fullName>
    </submittedName>
</protein>
<name>A0A4Z2IG60_9TELE</name>
<keyword evidence="3" id="KW-1185">Reference proteome</keyword>
<gene>
    <name evidence="2" type="ORF">EYF80_012845</name>
</gene>
<dbReference type="EMBL" id="SRLO01000088">
    <property type="protein sequence ID" value="TNN76999.1"/>
    <property type="molecule type" value="Genomic_DNA"/>
</dbReference>
<evidence type="ECO:0000313" key="2">
    <source>
        <dbReference type="EMBL" id="TNN76999.1"/>
    </source>
</evidence>